<protein>
    <submittedName>
        <fullName evidence="1">FkbM family methyltransferase</fullName>
    </submittedName>
</protein>
<dbReference type="RefSeq" id="WP_204656089.1">
    <property type="nucleotide sequence ID" value="NZ_CP056775.1"/>
</dbReference>
<organism evidence="1 2">
    <name type="scientific">Dyadobacter sandarakinus</name>
    <dbReference type="NCBI Taxonomy" id="2747268"/>
    <lineage>
        <taxon>Bacteria</taxon>
        <taxon>Pseudomonadati</taxon>
        <taxon>Bacteroidota</taxon>
        <taxon>Cytophagia</taxon>
        <taxon>Cytophagales</taxon>
        <taxon>Spirosomataceae</taxon>
        <taxon>Dyadobacter</taxon>
    </lineage>
</organism>
<evidence type="ECO:0000313" key="2">
    <source>
        <dbReference type="Proteomes" id="UP000612680"/>
    </source>
</evidence>
<name>A0ABX7I9S4_9BACT</name>
<dbReference type="EMBL" id="CP056775">
    <property type="protein sequence ID" value="QRR01923.1"/>
    <property type="molecule type" value="Genomic_DNA"/>
</dbReference>
<reference evidence="1 2" key="1">
    <citation type="submission" date="2020-06" db="EMBL/GenBank/DDBJ databases">
        <title>Dyadobacter sandarakinus sp. nov., isolated from the soil of the Arctic Yellow River Station.</title>
        <authorList>
            <person name="Zhang Y."/>
            <person name="Peng F."/>
        </authorList>
    </citation>
    <scope>NUCLEOTIDE SEQUENCE [LARGE SCALE GENOMIC DNA]</scope>
    <source>
        <strain evidence="1 2">Q3-56</strain>
    </source>
</reference>
<dbReference type="GO" id="GO:0032259">
    <property type="term" value="P:methylation"/>
    <property type="evidence" value="ECO:0007669"/>
    <property type="project" value="UniProtKB-KW"/>
</dbReference>
<keyword evidence="1" id="KW-0489">Methyltransferase</keyword>
<keyword evidence="2" id="KW-1185">Reference proteome</keyword>
<dbReference type="GO" id="GO:0008168">
    <property type="term" value="F:methyltransferase activity"/>
    <property type="evidence" value="ECO:0007669"/>
    <property type="project" value="UniProtKB-KW"/>
</dbReference>
<dbReference type="Gene3D" id="3.40.50.150">
    <property type="entry name" value="Vaccinia Virus protein VP39"/>
    <property type="match status" value="1"/>
</dbReference>
<accession>A0ABX7I9S4</accession>
<proteinExistence type="predicted"/>
<dbReference type="InterPro" id="IPR029063">
    <property type="entry name" value="SAM-dependent_MTases_sf"/>
</dbReference>
<gene>
    <name evidence="1" type="ORF">HWI92_13900</name>
</gene>
<evidence type="ECO:0000313" key="1">
    <source>
        <dbReference type="EMBL" id="QRR01923.1"/>
    </source>
</evidence>
<keyword evidence="1" id="KW-0808">Transferase</keyword>
<dbReference type="Proteomes" id="UP000612680">
    <property type="component" value="Chromosome"/>
</dbReference>
<sequence>MIKQIKGSLWSILNKVGVGGSLQLVMSGALKQYGWFKSYNLKQSVDAQGQPIPWYTYPFIRFLEPRLSPDLNVFEYGSGNSTQWYAARVKHITAVEHDSAWVTIVRKKLPSNAELREEVLGDSYIQAVAAAGKKYDIIIVDGRKRVKCACYAADFLSEKGVLILDNAEREWYQPAKDYLRDKGFRRLDFIGMTPIVGIETCTSVFYRDQNCLGI</sequence>
<dbReference type="SUPFAM" id="SSF53335">
    <property type="entry name" value="S-adenosyl-L-methionine-dependent methyltransferases"/>
    <property type="match status" value="1"/>
</dbReference>